<keyword evidence="2" id="KW-0645">Protease</keyword>
<dbReference type="InterPro" id="IPR022683">
    <property type="entry name" value="Calpain_III"/>
</dbReference>
<dbReference type="InterPro" id="IPR036213">
    <property type="entry name" value="Calpain_III_sf"/>
</dbReference>
<evidence type="ECO:0000313" key="9">
    <source>
        <dbReference type="Proteomes" id="UP001165121"/>
    </source>
</evidence>
<comment type="caution">
    <text evidence="8">The sequence shown here is derived from an EMBL/GenBank/DDBJ whole genome shotgun (WGS) entry which is preliminary data.</text>
</comment>
<dbReference type="PANTHER" id="PTHR10183">
    <property type="entry name" value="CALPAIN"/>
    <property type="match status" value="1"/>
</dbReference>
<sequence length="1220" mass="132689">MGLSASILLLKSNNTSIDCRNSTACGIKFKNQQLLAKHETTVVSRPNRTKVSAAAAGVPHRALSMESSVLSALAVEDEIIQWLSSQIDESTGCVPLYEDPDFSAEVSSLYIDPSKLPDYVAQQNGDSAGFVNWYRPTEYTEDPDYFKNSTGCGVLREGLLNDAWLLGVFAAVALHPDNLVENLFVSESLHAFKQFGVYTCRFYKDDNWIPVTTDTRIPYSMELQPEDKACDAGVTFSPPGFALYGSSFNKNEVFIPFLEKAYAKLHGSYQALDEKHGGGVGGGAGTSSGRILEAFLDCTGGSAHRVDLQLERVKQLQFDQATTGNPAAAASSPTALLWKQLLRYKKTKCILTTQLRQLSFNSHDVTAMGIVKNRQYIIQHVTELGLQSSGSSGGSGHHQGSEEMLRFVKLKTVWGRGMWKGEWSNDDSKWEEHAQIEQAMRSDPRCEFSRSGHDGCFWMLWEDLLDTFTELFVVHVFPPDARQYSVRGDWVGTTAAGAPAKTPVTSSPAPPQSAGADDHHHNSPHSPGHLSRSKEILIEKTRWGWLHDADPNWHRNPQFKLSVPLESIGTGNGETPVEKSVSGVLLSLTQRDFRLYGGDNFAINFVLLREKLTLATASSNDPPPAIWEFKRSHVVAEAHSYENSASSIDWSGVAVPTTPGTPATPSLSHPTTPCTTNTGGLSTSSGGNGVQAKTLPERELVKEDVSLSPGAAYYLIPYTTNPKVEMEFFLRVVAPQPLRVERVPPIMSIIRTGRWRADDGAAAANADVNGAPSGGSSSTGEMANAGGPLLMLPLPHSHVAGEENPAWCQNPQFWVRFAERSPRELRRLRKLLSTKAHVTIKVVLRKTSHRASLGNKSRQQREAAKDRANLVGITAVRAAPCVTIPQIVVGGSGSSAATQLRAHSKGQKTNFLGEIVDSPFAKATAISEGLIRGTKSQNNQMAERMDADDVDDDIEAPMQAEAGEVVGNFPSPKLVVRPTEWCRLSSYTNPASACLYLRKVPKEWLLASDSPSAINSSGGGGLLLVPTLGEPGAEGSFELQVDCDFPLLVDELPKGAGAVQSMPGEWTATKSGGCHLHPDWRQNPKFYLQMQGVRPTKVRITLTRSEREWKSRCQRDSVGTMIGFYLFRGGPGKLMRPGDTSPDGDTGSTTHPIVINGRHWSETDFVPLHTVSSPPELVLSAAAKGGYVIVPATYEPGRLGKFVLSVQCDTEFTLTCDPEA</sequence>
<dbReference type="Pfam" id="PF01067">
    <property type="entry name" value="Calpain_III"/>
    <property type="match status" value="1"/>
</dbReference>
<dbReference type="InterPro" id="IPR022682">
    <property type="entry name" value="Calpain_domain_III"/>
</dbReference>
<dbReference type="PANTHER" id="PTHR10183:SF379">
    <property type="entry name" value="CALPAIN-5"/>
    <property type="match status" value="1"/>
</dbReference>
<dbReference type="SUPFAM" id="SSF49758">
    <property type="entry name" value="Calpain large subunit, middle domain (domain III)"/>
    <property type="match status" value="2"/>
</dbReference>
<evidence type="ECO:0000256" key="6">
    <source>
        <dbReference type="SAM" id="MobiDB-lite"/>
    </source>
</evidence>
<dbReference type="Gene3D" id="2.60.120.380">
    <property type="match status" value="2"/>
</dbReference>
<name>A0A9W6XYX3_9STRA</name>
<accession>A0A9W6XYX3</accession>
<evidence type="ECO:0000256" key="4">
    <source>
        <dbReference type="ARBA" id="ARBA00022807"/>
    </source>
</evidence>
<reference evidence="8" key="1">
    <citation type="submission" date="2023-04" db="EMBL/GenBank/DDBJ databases">
        <title>Phytophthora fragariaefolia NBRC 109709.</title>
        <authorList>
            <person name="Ichikawa N."/>
            <person name="Sato H."/>
            <person name="Tonouchi N."/>
        </authorList>
    </citation>
    <scope>NUCLEOTIDE SEQUENCE</scope>
    <source>
        <strain evidence="8">NBRC 109709</strain>
    </source>
</reference>
<feature type="region of interest" description="Disordered" evidence="6">
    <location>
        <begin position="660"/>
        <end position="691"/>
    </location>
</feature>
<dbReference type="SUPFAM" id="SSF54001">
    <property type="entry name" value="Cysteine proteinases"/>
    <property type="match status" value="1"/>
</dbReference>
<feature type="compositionally biased region" description="Low complexity" evidence="6">
    <location>
        <begin position="675"/>
        <end position="685"/>
    </location>
</feature>
<keyword evidence="4" id="KW-0788">Thiol protease</keyword>
<evidence type="ECO:0000256" key="5">
    <source>
        <dbReference type="PROSITE-ProRule" id="PRU00239"/>
    </source>
</evidence>
<dbReference type="OrthoDB" id="424753at2759"/>
<organism evidence="8 9">
    <name type="scientific">Phytophthora fragariaefolia</name>
    <dbReference type="NCBI Taxonomy" id="1490495"/>
    <lineage>
        <taxon>Eukaryota</taxon>
        <taxon>Sar</taxon>
        <taxon>Stramenopiles</taxon>
        <taxon>Oomycota</taxon>
        <taxon>Peronosporomycetes</taxon>
        <taxon>Peronosporales</taxon>
        <taxon>Peronosporaceae</taxon>
        <taxon>Phytophthora</taxon>
    </lineage>
</organism>
<dbReference type="GO" id="GO:0006508">
    <property type="term" value="P:proteolysis"/>
    <property type="evidence" value="ECO:0007669"/>
    <property type="project" value="UniProtKB-KW"/>
</dbReference>
<evidence type="ECO:0000256" key="3">
    <source>
        <dbReference type="ARBA" id="ARBA00022801"/>
    </source>
</evidence>
<evidence type="ECO:0000256" key="1">
    <source>
        <dbReference type="ARBA" id="ARBA00007623"/>
    </source>
</evidence>
<dbReference type="PROSITE" id="PS50203">
    <property type="entry name" value="CALPAIN_CAT"/>
    <property type="match status" value="1"/>
</dbReference>
<evidence type="ECO:0000259" key="7">
    <source>
        <dbReference type="PROSITE" id="PS50203"/>
    </source>
</evidence>
<dbReference type="InterPro" id="IPR001300">
    <property type="entry name" value="Peptidase_C2_calpain_cat"/>
</dbReference>
<comment type="similarity">
    <text evidence="1">Belongs to the peptidase C2 family.</text>
</comment>
<dbReference type="SMART" id="SM00230">
    <property type="entry name" value="CysPc"/>
    <property type="match status" value="1"/>
</dbReference>
<dbReference type="Pfam" id="PF00648">
    <property type="entry name" value="Peptidase_C2"/>
    <property type="match status" value="1"/>
</dbReference>
<feature type="domain" description="Calpain catalytic" evidence="7">
    <location>
        <begin position="96"/>
        <end position="477"/>
    </location>
</feature>
<gene>
    <name evidence="8" type="ORF">Pfra01_001875400</name>
</gene>
<dbReference type="PRINTS" id="PR00704">
    <property type="entry name" value="CALPAIN"/>
</dbReference>
<dbReference type="SMART" id="SM00720">
    <property type="entry name" value="calpain_III"/>
    <property type="match status" value="1"/>
</dbReference>
<dbReference type="Proteomes" id="UP001165121">
    <property type="component" value="Unassembled WGS sequence"/>
</dbReference>
<feature type="compositionally biased region" description="Low complexity" evidence="6">
    <location>
        <begin position="496"/>
        <end position="505"/>
    </location>
</feature>
<protein>
    <submittedName>
        <fullName evidence="8">Unnamed protein product</fullName>
    </submittedName>
</protein>
<dbReference type="AlphaFoldDB" id="A0A9W6XYX3"/>
<dbReference type="GO" id="GO:0004198">
    <property type="term" value="F:calcium-dependent cysteine-type endopeptidase activity"/>
    <property type="evidence" value="ECO:0007669"/>
    <property type="project" value="InterPro"/>
</dbReference>
<proteinExistence type="inferred from homology"/>
<dbReference type="EMBL" id="BSXT01002374">
    <property type="protein sequence ID" value="GMF48497.1"/>
    <property type="molecule type" value="Genomic_DNA"/>
</dbReference>
<evidence type="ECO:0000256" key="2">
    <source>
        <dbReference type="ARBA" id="ARBA00022670"/>
    </source>
</evidence>
<evidence type="ECO:0000313" key="8">
    <source>
        <dbReference type="EMBL" id="GMF48497.1"/>
    </source>
</evidence>
<dbReference type="InterPro" id="IPR022684">
    <property type="entry name" value="Calpain_cysteine_protease"/>
</dbReference>
<keyword evidence="3" id="KW-0378">Hydrolase</keyword>
<keyword evidence="9" id="KW-1185">Reference proteome</keyword>
<dbReference type="InterPro" id="IPR038765">
    <property type="entry name" value="Papain-like_cys_pep_sf"/>
</dbReference>
<comment type="caution">
    <text evidence="5">Lacks conserved residue(s) required for the propagation of feature annotation.</text>
</comment>
<dbReference type="Gene3D" id="3.90.70.10">
    <property type="entry name" value="Cysteine proteinases"/>
    <property type="match status" value="1"/>
</dbReference>
<feature type="region of interest" description="Disordered" evidence="6">
    <location>
        <begin position="496"/>
        <end position="531"/>
    </location>
</feature>